<evidence type="ECO:0008006" key="5">
    <source>
        <dbReference type="Google" id="ProtNLM"/>
    </source>
</evidence>
<protein>
    <recommendedName>
        <fullName evidence="5">DUF5667 domain-containing protein</fullName>
    </recommendedName>
</protein>
<evidence type="ECO:0000313" key="4">
    <source>
        <dbReference type="Proteomes" id="UP000178197"/>
    </source>
</evidence>
<keyword evidence="2" id="KW-0732">Signal</keyword>
<name>A0A1F8FGH2_9BACT</name>
<dbReference type="Proteomes" id="UP000178197">
    <property type="component" value="Unassembled WGS sequence"/>
</dbReference>
<feature type="signal peptide" evidence="2">
    <location>
        <begin position="1"/>
        <end position="23"/>
    </location>
</feature>
<gene>
    <name evidence="3" type="ORF">A3C71_03120</name>
</gene>
<keyword evidence="1" id="KW-1133">Transmembrane helix</keyword>
<dbReference type="AlphaFoldDB" id="A0A1F8FGH2"/>
<dbReference type="PROSITE" id="PS51257">
    <property type="entry name" value="PROKAR_LIPOPROTEIN"/>
    <property type="match status" value="1"/>
</dbReference>
<keyword evidence="1" id="KW-0812">Transmembrane</keyword>
<sequence>MRKVFSLALLSVFLACLPNNLSAQDEFPVVVISAQSEVTVFTNYQMIRLTYTVGYLDGYLVRFEEAEPANMSFGLAIDQEKGARLIRLNKRRYKNENYEDLVYYLRHIGEKKGEITIPEQVFRYIKEEPGRLLEGQIVREIKSPEMVIRYGSVLTEKADDIMDVIDFGSFQKQEKIWKGLSIGWMVLTVLGIALIWYWPVLKQKTDVRTLRTAEESADTLITERQLVPEEVLGQLIDQLQEKKLVLGGLVSIDSDLGAVIDHEERAKLANGLKNLLRTYDLAILDSDTPAEIELKIMGIAPYEKRQKSLATLASQLVYHDGVLFGKKPAQNLSADLRDTLLACQDLQRADSWWQWEMWRERLKFKLWRRRR</sequence>
<evidence type="ECO:0000256" key="2">
    <source>
        <dbReference type="SAM" id="SignalP"/>
    </source>
</evidence>
<reference evidence="3 4" key="1">
    <citation type="journal article" date="2016" name="Nat. Commun.">
        <title>Thousands of microbial genomes shed light on interconnected biogeochemical processes in an aquifer system.</title>
        <authorList>
            <person name="Anantharaman K."/>
            <person name="Brown C.T."/>
            <person name="Hug L.A."/>
            <person name="Sharon I."/>
            <person name="Castelle C.J."/>
            <person name="Probst A.J."/>
            <person name="Thomas B.C."/>
            <person name="Singh A."/>
            <person name="Wilkins M.J."/>
            <person name="Karaoz U."/>
            <person name="Brodie E.L."/>
            <person name="Williams K.H."/>
            <person name="Hubbard S.S."/>
            <person name="Banfield J.F."/>
        </authorList>
    </citation>
    <scope>NUCLEOTIDE SEQUENCE [LARGE SCALE GENOMIC DNA]</scope>
</reference>
<keyword evidence="1" id="KW-0472">Membrane</keyword>
<dbReference type="EMBL" id="MGJT01000020">
    <property type="protein sequence ID" value="OGN12253.1"/>
    <property type="molecule type" value="Genomic_DNA"/>
</dbReference>
<accession>A0A1F8FGH2</accession>
<comment type="caution">
    <text evidence="3">The sequence shown here is derived from an EMBL/GenBank/DDBJ whole genome shotgun (WGS) entry which is preliminary data.</text>
</comment>
<feature type="chain" id="PRO_5009535491" description="DUF5667 domain-containing protein" evidence="2">
    <location>
        <begin position="24"/>
        <end position="371"/>
    </location>
</feature>
<proteinExistence type="predicted"/>
<evidence type="ECO:0000256" key="1">
    <source>
        <dbReference type="SAM" id="Phobius"/>
    </source>
</evidence>
<feature type="transmembrane region" description="Helical" evidence="1">
    <location>
        <begin position="182"/>
        <end position="201"/>
    </location>
</feature>
<evidence type="ECO:0000313" key="3">
    <source>
        <dbReference type="EMBL" id="OGN12253.1"/>
    </source>
</evidence>
<organism evidence="3 4">
    <name type="scientific">Candidatus Yanofskybacteria bacterium RIFCSPHIGHO2_02_FULL_43_15c</name>
    <dbReference type="NCBI Taxonomy" id="1802679"/>
    <lineage>
        <taxon>Bacteria</taxon>
        <taxon>Candidatus Yanofskyibacteriota</taxon>
    </lineage>
</organism>